<dbReference type="Pfam" id="PF12836">
    <property type="entry name" value="HHH_3"/>
    <property type="match status" value="1"/>
</dbReference>
<accession>A0A1F8B728</accession>
<dbReference type="GO" id="GO:0015628">
    <property type="term" value="P:protein secretion by the type II secretion system"/>
    <property type="evidence" value="ECO:0007669"/>
    <property type="project" value="TreeGrafter"/>
</dbReference>
<reference evidence="3 4" key="1">
    <citation type="journal article" date="2016" name="Nat. Commun.">
        <title>Thousands of microbial genomes shed light on interconnected biogeochemical processes in an aquifer system.</title>
        <authorList>
            <person name="Anantharaman K."/>
            <person name="Brown C.T."/>
            <person name="Hug L.A."/>
            <person name="Sharon I."/>
            <person name="Castelle C.J."/>
            <person name="Probst A.J."/>
            <person name="Thomas B.C."/>
            <person name="Singh A."/>
            <person name="Wilkins M.J."/>
            <person name="Karaoz U."/>
            <person name="Brodie E.L."/>
            <person name="Williams K.H."/>
            <person name="Hubbard S.S."/>
            <person name="Banfield J.F."/>
        </authorList>
    </citation>
    <scope>NUCLEOTIDE SEQUENCE [LARGE SCALE GENOMIC DNA]</scope>
</reference>
<sequence>MEKFFYRNRFFLSIFLIGAIFLALGIFYLKRGNNFSKIEVLETSLGSQSDVHELIVEISGAVENPGVYKLGNLSRVEDLLIAAGGLSAEADRVWVEKMINRAGKLTDGQKIYIPEHSDSASANFTSGSEAILGGGSQEAGELININSASQKQLESLPGIGPVYAQNIIEQRPYSSVEELLSKGILKKYVYEKIKDKVTVY</sequence>
<feature type="domain" description="Soluble ligand binding" evidence="2">
    <location>
        <begin position="55"/>
        <end position="112"/>
    </location>
</feature>
<evidence type="ECO:0000256" key="1">
    <source>
        <dbReference type="SAM" id="Phobius"/>
    </source>
</evidence>
<comment type="caution">
    <text evidence="3">The sequence shown here is derived from an EMBL/GenBank/DDBJ whole genome shotgun (WGS) entry which is preliminary data.</text>
</comment>
<dbReference type="InterPro" id="IPR019554">
    <property type="entry name" value="Soluble_ligand-bd"/>
</dbReference>
<dbReference type="STRING" id="1802517.A2892_00895"/>
<dbReference type="Pfam" id="PF10531">
    <property type="entry name" value="SLBB"/>
    <property type="match status" value="1"/>
</dbReference>
<dbReference type="InterPro" id="IPR051675">
    <property type="entry name" value="Endo/Exo/Phosphatase_dom_1"/>
</dbReference>
<dbReference type="GO" id="GO:0015627">
    <property type="term" value="C:type II protein secretion system complex"/>
    <property type="evidence" value="ECO:0007669"/>
    <property type="project" value="TreeGrafter"/>
</dbReference>
<proteinExistence type="predicted"/>
<evidence type="ECO:0000313" key="3">
    <source>
        <dbReference type="EMBL" id="OGM59842.1"/>
    </source>
</evidence>
<keyword evidence="1" id="KW-0472">Membrane</keyword>
<name>A0A1F8B728_9BACT</name>
<keyword evidence="1" id="KW-1133">Transmembrane helix</keyword>
<dbReference type="Proteomes" id="UP000176404">
    <property type="component" value="Unassembled WGS sequence"/>
</dbReference>
<protein>
    <recommendedName>
        <fullName evidence="2">Soluble ligand binding domain-containing protein</fullName>
    </recommendedName>
</protein>
<gene>
    <name evidence="3" type="ORF">A2892_00895</name>
</gene>
<dbReference type="PANTHER" id="PTHR21180:SF32">
    <property type="entry name" value="ENDONUCLEASE_EXONUCLEASE_PHOSPHATASE FAMILY DOMAIN-CONTAINING PROTEIN 1"/>
    <property type="match status" value="1"/>
</dbReference>
<dbReference type="SUPFAM" id="SSF81585">
    <property type="entry name" value="PsbU/PolX domain-like"/>
    <property type="match status" value="1"/>
</dbReference>
<dbReference type="AlphaFoldDB" id="A0A1F8B728"/>
<dbReference type="Gene3D" id="3.10.560.10">
    <property type="entry name" value="Outer membrane lipoprotein wza domain like"/>
    <property type="match status" value="1"/>
</dbReference>
<keyword evidence="1" id="KW-0812">Transmembrane</keyword>
<organism evidence="3 4">
    <name type="scientific">Candidatus Woesebacteria bacterium RIFCSPLOWO2_01_FULL_39_10b</name>
    <dbReference type="NCBI Taxonomy" id="1802517"/>
    <lineage>
        <taxon>Bacteria</taxon>
        <taxon>Candidatus Woeseibacteriota</taxon>
    </lineage>
</organism>
<evidence type="ECO:0000313" key="4">
    <source>
        <dbReference type="Proteomes" id="UP000176404"/>
    </source>
</evidence>
<dbReference type="Gene3D" id="1.10.150.320">
    <property type="entry name" value="Photosystem II 12 kDa extrinsic protein"/>
    <property type="match status" value="1"/>
</dbReference>
<dbReference type="EMBL" id="MGHD01000013">
    <property type="protein sequence ID" value="OGM59842.1"/>
    <property type="molecule type" value="Genomic_DNA"/>
</dbReference>
<evidence type="ECO:0000259" key="2">
    <source>
        <dbReference type="Pfam" id="PF10531"/>
    </source>
</evidence>
<dbReference type="PANTHER" id="PTHR21180">
    <property type="entry name" value="ENDONUCLEASE/EXONUCLEASE/PHOSPHATASE FAMILY DOMAIN-CONTAINING PROTEIN 1"/>
    <property type="match status" value="1"/>
</dbReference>
<feature type="transmembrane region" description="Helical" evidence="1">
    <location>
        <begin position="12"/>
        <end position="29"/>
    </location>
</feature>